<dbReference type="Gene3D" id="3.10.100.10">
    <property type="entry name" value="Mannose-Binding Protein A, subunit A"/>
    <property type="match status" value="1"/>
</dbReference>
<reference evidence="3" key="1">
    <citation type="submission" date="2023-06" db="EMBL/GenBank/DDBJ databases">
        <title>Male Hemibagrus guttatus genome.</title>
        <authorList>
            <person name="Bian C."/>
        </authorList>
    </citation>
    <scope>NUCLEOTIDE SEQUENCE</scope>
    <source>
        <strain evidence="3">Male_cb2023</strain>
        <tissue evidence="3">Muscle</tissue>
    </source>
</reference>
<comment type="caution">
    <text evidence="3">The sequence shown here is derived from an EMBL/GenBank/DDBJ whole genome shotgun (WGS) entry which is preliminary data.</text>
</comment>
<feature type="coiled-coil region" evidence="1">
    <location>
        <begin position="89"/>
        <end position="137"/>
    </location>
</feature>
<proteinExistence type="predicted"/>
<evidence type="ECO:0000313" key="3">
    <source>
        <dbReference type="EMBL" id="KAK3507313.1"/>
    </source>
</evidence>
<evidence type="ECO:0000313" key="4">
    <source>
        <dbReference type="Proteomes" id="UP001274896"/>
    </source>
</evidence>
<evidence type="ECO:0000256" key="1">
    <source>
        <dbReference type="SAM" id="Coils"/>
    </source>
</evidence>
<evidence type="ECO:0000256" key="2">
    <source>
        <dbReference type="SAM" id="Phobius"/>
    </source>
</evidence>
<keyword evidence="4" id="KW-1185">Reference proteome</keyword>
<dbReference type="EMBL" id="JAUCMX010000029">
    <property type="protein sequence ID" value="KAK3507313.1"/>
    <property type="molecule type" value="Genomic_DNA"/>
</dbReference>
<sequence length="199" mass="22329">MENDAVSENIYMNEDVAEKTSNQSGIYDSIYLNTTTQTPGSAGACGRRKVNLIDVAAVSLGILCVLLLAVIIVLCVKHNTELHQVQSHNQNMTAERDGLQSRYNILNMEKERLVNLNNNLTSERNQSQSSYDKLRSENQAMQKYLTGSQECCPIGWLRFLSSCYLISTVKRSWEQSRQACRGTGADLVIINSREEQDMA</sequence>
<name>A0AAE0PSB7_9TELE</name>
<dbReference type="Proteomes" id="UP001274896">
    <property type="component" value="Unassembled WGS sequence"/>
</dbReference>
<accession>A0AAE0PSB7</accession>
<dbReference type="PANTHER" id="PTHR45710">
    <property type="entry name" value="C-TYPE LECTIN DOMAIN-CONTAINING PROTEIN 180"/>
    <property type="match status" value="1"/>
</dbReference>
<gene>
    <name evidence="3" type="ORF">QTP70_013586</name>
</gene>
<keyword evidence="1" id="KW-0175">Coiled coil</keyword>
<dbReference type="InterPro" id="IPR016186">
    <property type="entry name" value="C-type_lectin-like/link_sf"/>
</dbReference>
<organism evidence="3 4">
    <name type="scientific">Hemibagrus guttatus</name>
    <dbReference type="NCBI Taxonomy" id="175788"/>
    <lineage>
        <taxon>Eukaryota</taxon>
        <taxon>Metazoa</taxon>
        <taxon>Chordata</taxon>
        <taxon>Craniata</taxon>
        <taxon>Vertebrata</taxon>
        <taxon>Euteleostomi</taxon>
        <taxon>Actinopterygii</taxon>
        <taxon>Neopterygii</taxon>
        <taxon>Teleostei</taxon>
        <taxon>Ostariophysi</taxon>
        <taxon>Siluriformes</taxon>
        <taxon>Bagridae</taxon>
        <taxon>Hemibagrus</taxon>
    </lineage>
</organism>
<keyword evidence="2" id="KW-1133">Transmembrane helix</keyword>
<protein>
    <submittedName>
        <fullName evidence="3">Uncharacterized protein</fullName>
    </submittedName>
</protein>
<dbReference type="InterPro" id="IPR016187">
    <property type="entry name" value="CTDL_fold"/>
</dbReference>
<dbReference type="PANTHER" id="PTHR45710:SF8">
    <property type="entry name" value="RERATING FAMILY MEMBER 4"/>
    <property type="match status" value="1"/>
</dbReference>
<dbReference type="SUPFAM" id="SSF56436">
    <property type="entry name" value="C-type lectin-like"/>
    <property type="match status" value="1"/>
</dbReference>
<keyword evidence="2" id="KW-0812">Transmembrane</keyword>
<feature type="transmembrane region" description="Helical" evidence="2">
    <location>
        <begin position="56"/>
        <end position="76"/>
    </location>
</feature>
<dbReference type="AlphaFoldDB" id="A0AAE0PSB7"/>
<dbReference type="Gene3D" id="1.20.5.1000">
    <property type="entry name" value="arf6 gtpase in complex with a specific effector, jip4"/>
    <property type="match status" value="1"/>
</dbReference>
<dbReference type="InterPro" id="IPR050828">
    <property type="entry name" value="C-type_lectin/matrix_domain"/>
</dbReference>
<keyword evidence="2" id="KW-0472">Membrane</keyword>